<keyword evidence="4" id="KW-1185">Reference proteome</keyword>
<gene>
    <name evidence="3" type="ORF">SAMN05443633_12119</name>
</gene>
<dbReference type="STRING" id="1416778.SAMN05443633_12119"/>
<protein>
    <submittedName>
        <fullName evidence="3">Outer membrane protein beta-barrel domain-containing protein</fullName>
    </submittedName>
</protein>
<evidence type="ECO:0000313" key="4">
    <source>
        <dbReference type="Proteomes" id="UP000184518"/>
    </source>
</evidence>
<dbReference type="RefSeq" id="WP_072963981.1">
    <property type="nucleotide sequence ID" value="NZ_FQUT01000021.1"/>
</dbReference>
<dbReference type="Proteomes" id="UP000184518">
    <property type="component" value="Unassembled WGS sequence"/>
</dbReference>
<feature type="signal peptide" evidence="1">
    <location>
        <begin position="1"/>
        <end position="18"/>
    </location>
</feature>
<dbReference type="EMBL" id="FQUT01000021">
    <property type="protein sequence ID" value="SHG72216.1"/>
    <property type="molecule type" value="Genomic_DNA"/>
</dbReference>
<evidence type="ECO:0000313" key="3">
    <source>
        <dbReference type="EMBL" id="SHG72216.1"/>
    </source>
</evidence>
<evidence type="ECO:0000259" key="2">
    <source>
        <dbReference type="Pfam" id="PF13568"/>
    </source>
</evidence>
<proteinExistence type="predicted"/>
<reference evidence="4" key="1">
    <citation type="submission" date="2016-11" db="EMBL/GenBank/DDBJ databases">
        <authorList>
            <person name="Varghese N."/>
            <person name="Submissions S."/>
        </authorList>
    </citation>
    <scope>NUCLEOTIDE SEQUENCE [LARGE SCALE GENOMIC DNA]</scope>
    <source>
        <strain evidence="4">DSM 27619</strain>
    </source>
</reference>
<dbReference type="Pfam" id="PF13568">
    <property type="entry name" value="OMP_b-brl_2"/>
    <property type="match status" value="1"/>
</dbReference>
<dbReference type="OrthoDB" id="947434at2"/>
<dbReference type="InterPro" id="IPR025665">
    <property type="entry name" value="Beta-barrel_OMP_2"/>
</dbReference>
<sequence>MKKILLASAMAVSTLSFAQIDLKSTRFGISAGGNYSGVKNAHNPSGKRFAFQAGILALIPIGKANQFYLQPEVQYFGAGETGKDKDAKGIDGYDAVYANNYLSVPVSFKAYFSEAESEFFGVVGPRFNFLLNQSVKNVPVSKPYYDPDYKSELGNPKLNGKAKSFNFGIGLGIGYSYKRQLELTARYDFGLSNTYPGLQYEPKGTDKKKSEQVLSVSLAYIFN</sequence>
<feature type="chain" id="PRO_5012996988" evidence="1">
    <location>
        <begin position="19"/>
        <end position="223"/>
    </location>
</feature>
<feature type="domain" description="Outer membrane protein beta-barrel" evidence="2">
    <location>
        <begin position="17"/>
        <end position="194"/>
    </location>
</feature>
<name>A0A1M5M4Q3_9FLAO</name>
<evidence type="ECO:0000256" key="1">
    <source>
        <dbReference type="SAM" id="SignalP"/>
    </source>
</evidence>
<dbReference type="AlphaFoldDB" id="A0A1M5M4Q3"/>
<accession>A0A1M5M4Q3</accession>
<organism evidence="3 4">
    <name type="scientific">Chryseobacterium arachidis</name>
    <dbReference type="NCBI Taxonomy" id="1416778"/>
    <lineage>
        <taxon>Bacteria</taxon>
        <taxon>Pseudomonadati</taxon>
        <taxon>Bacteroidota</taxon>
        <taxon>Flavobacteriia</taxon>
        <taxon>Flavobacteriales</taxon>
        <taxon>Weeksellaceae</taxon>
        <taxon>Chryseobacterium group</taxon>
        <taxon>Chryseobacterium</taxon>
    </lineage>
</organism>
<keyword evidence="1" id="KW-0732">Signal</keyword>